<gene>
    <name evidence="1" type="ORF">QAD02_015938</name>
</gene>
<organism evidence="1 2">
    <name type="scientific">Eretmocerus hayati</name>
    <dbReference type="NCBI Taxonomy" id="131215"/>
    <lineage>
        <taxon>Eukaryota</taxon>
        <taxon>Metazoa</taxon>
        <taxon>Ecdysozoa</taxon>
        <taxon>Arthropoda</taxon>
        <taxon>Hexapoda</taxon>
        <taxon>Insecta</taxon>
        <taxon>Pterygota</taxon>
        <taxon>Neoptera</taxon>
        <taxon>Endopterygota</taxon>
        <taxon>Hymenoptera</taxon>
        <taxon>Apocrita</taxon>
        <taxon>Proctotrupomorpha</taxon>
        <taxon>Chalcidoidea</taxon>
        <taxon>Aphelinidae</taxon>
        <taxon>Aphelininae</taxon>
        <taxon>Eretmocerus</taxon>
    </lineage>
</organism>
<sequence>MNFIMYSTSITENIKFSIRPISANPSKPANGSELRKSTKSVVISEYPYLFSIMLNNGEVCSGVLIGDKHVLTTAQCASLVKANTLVVRVGSNYDTKEGKLYTTGSVVLHDAYNPETLVNNIAVIAVVEDLSNITEIVMNSDTSYVKPGIQGTAAGWGRLNSSTVPEELIDDMEVQIMDKKSCLDRPLSAGEFCGGDVKESKGTCYIPGSPLITKTGNQKKLIGMVSMRDADVCQQRSDVFVDVSSYKNWILRVIGK</sequence>
<proteinExistence type="predicted"/>
<comment type="caution">
    <text evidence="1">The sequence shown here is derived from an EMBL/GenBank/DDBJ whole genome shotgun (WGS) entry which is preliminary data.</text>
</comment>
<evidence type="ECO:0000313" key="2">
    <source>
        <dbReference type="Proteomes" id="UP001239111"/>
    </source>
</evidence>
<dbReference type="Proteomes" id="UP001239111">
    <property type="component" value="Chromosome 2"/>
</dbReference>
<reference evidence="1" key="1">
    <citation type="submission" date="2023-04" db="EMBL/GenBank/DDBJ databases">
        <title>A chromosome-level genome assembly of the parasitoid wasp Eretmocerus hayati.</title>
        <authorList>
            <person name="Zhong Y."/>
            <person name="Liu S."/>
            <person name="Liu Y."/>
        </authorList>
    </citation>
    <scope>NUCLEOTIDE SEQUENCE</scope>
    <source>
        <strain evidence="1">ZJU_SS_LIU_2023</strain>
    </source>
</reference>
<dbReference type="EMBL" id="CM056742">
    <property type="protein sequence ID" value="KAJ8680151.1"/>
    <property type="molecule type" value="Genomic_DNA"/>
</dbReference>
<evidence type="ECO:0000313" key="1">
    <source>
        <dbReference type="EMBL" id="KAJ8680151.1"/>
    </source>
</evidence>
<name>A0ACC2P9M8_9HYME</name>
<keyword evidence="2" id="KW-1185">Reference proteome</keyword>
<protein>
    <submittedName>
        <fullName evidence="1">Uncharacterized protein</fullName>
    </submittedName>
</protein>
<accession>A0ACC2P9M8</accession>